<dbReference type="RefSeq" id="WP_155695423.1">
    <property type="nucleotide sequence ID" value="NZ_WOCD01000003.1"/>
</dbReference>
<protein>
    <submittedName>
        <fullName evidence="6">TetR family transcriptional regulator</fullName>
    </submittedName>
</protein>
<name>A0A6N8F7K9_9GAMM</name>
<dbReference type="InterPro" id="IPR039536">
    <property type="entry name" value="TetR_C_Proteobacteria"/>
</dbReference>
<dbReference type="Gene3D" id="1.10.10.60">
    <property type="entry name" value="Homeodomain-like"/>
    <property type="match status" value="1"/>
</dbReference>
<evidence type="ECO:0000256" key="1">
    <source>
        <dbReference type="ARBA" id="ARBA00023015"/>
    </source>
</evidence>
<evidence type="ECO:0000256" key="2">
    <source>
        <dbReference type="ARBA" id="ARBA00023125"/>
    </source>
</evidence>
<feature type="DNA-binding region" description="H-T-H motif" evidence="4">
    <location>
        <begin position="33"/>
        <end position="52"/>
    </location>
</feature>
<keyword evidence="2 4" id="KW-0238">DNA-binding</keyword>
<dbReference type="SUPFAM" id="SSF46689">
    <property type="entry name" value="Homeodomain-like"/>
    <property type="match status" value="1"/>
</dbReference>
<dbReference type="GO" id="GO:0000976">
    <property type="term" value="F:transcription cis-regulatory region binding"/>
    <property type="evidence" value="ECO:0007669"/>
    <property type="project" value="TreeGrafter"/>
</dbReference>
<evidence type="ECO:0000256" key="4">
    <source>
        <dbReference type="PROSITE-ProRule" id="PRU00335"/>
    </source>
</evidence>
<evidence type="ECO:0000259" key="5">
    <source>
        <dbReference type="PROSITE" id="PS50977"/>
    </source>
</evidence>
<keyword evidence="7" id="KW-1185">Reference proteome</keyword>
<dbReference type="Proteomes" id="UP000439994">
    <property type="component" value="Unassembled WGS sequence"/>
</dbReference>
<gene>
    <name evidence="6" type="ORF">GNP35_06885</name>
</gene>
<dbReference type="OrthoDB" id="116240at2"/>
<dbReference type="PANTHER" id="PTHR30055">
    <property type="entry name" value="HTH-TYPE TRANSCRIPTIONAL REGULATOR RUTR"/>
    <property type="match status" value="1"/>
</dbReference>
<feature type="domain" description="HTH tetR-type" evidence="5">
    <location>
        <begin position="10"/>
        <end position="70"/>
    </location>
</feature>
<dbReference type="EMBL" id="WOCD01000003">
    <property type="protein sequence ID" value="MUH72228.1"/>
    <property type="molecule type" value="Genomic_DNA"/>
</dbReference>
<dbReference type="PRINTS" id="PR00455">
    <property type="entry name" value="HTHTETR"/>
</dbReference>
<dbReference type="PANTHER" id="PTHR30055:SF224">
    <property type="entry name" value="TRANSCRIPTIONAL REGULATOR TETR FAMILY"/>
    <property type="match status" value="1"/>
</dbReference>
<dbReference type="InterPro" id="IPR023772">
    <property type="entry name" value="DNA-bd_HTH_TetR-type_CS"/>
</dbReference>
<dbReference type="InterPro" id="IPR050109">
    <property type="entry name" value="HTH-type_TetR-like_transc_reg"/>
</dbReference>
<evidence type="ECO:0000256" key="3">
    <source>
        <dbReference type="ARBA" id="ARBA00023163"/>
    </source>
</evidence>
<dbReference type="PROSITE" id="PS01081">
    <property type="entry name" value="HTH_TETR_1"/>
    <property type="match status" value="1"/>
</dbReference>
<organism evidence="6 7">
    <name type="scientific">Psychrosphaera haliotis</name>
    <dbReference type="NCBI Taxonomy" id="555083"/>
    <lineage>
        <taxon>Bacteria</taxon>
        <taxon>Pseudomonadati</taxon>
        <taxon>Pseudomonadota</taxon>
        <taxon>Gammaproteobacteria</taxon>
        <taxon>Alteromonadales</taxon>
        <taxon>Pseudoalteromonadaceae</taxon>
        <taxon>Psychrosphaera</taxon>
    </lineage>
</organism>
<proteinExistence type="predicted"/>
<keyword evidence="1" id="KW-0805">Transcription regulation</keyword>
<dbReference type="AlphaFoldDB" id="A0A6N8F7K9"/>
<dbReference type="Pfam" id="PF14246">
    <property type="entry name" value="TetR_C_7"/>
    <property type="match status" value="1"/>
</dbReference>
<dbReference type="InterPro" id="IPR001647">
    <property type="entry name" value="HTH_TetR"/>
</dbReference>
<dbReference type="InterPro" id="IPR009057">
    <property type="entry name" value="Homeodomain-like_sf"/>
</dbReference>
<dbReference type="Pfam" id="PF00440">
    <property type="entry name" value="TetR_N"/>
    <property type="match status" value="1"/>
</dbReference>
<dbReference type="Gene3D" id="1.10.357.10">
    <property type="entry name" value="Tetracycline Repressor, domain 2"/>
    <property type="match status" value="1"/>
</dbReference>
<comment type="caution">
    <text evidence="6">The sequence shown here is derived from an EMBL/GenBank/DDBJ whole genome shotgun (WGS) entry which is preliminary data.</text>
</comment>
<keyword evidence="3" id="KW-0804">Transcription</keyword>
<sequence length="204" mass="23508">MTELKKTRSEIKREAILTGALKAFQQYGVADTSMDKIAETASVSKRTVYNHFDSKEVLVTHIIKDIWSKTLVAYNVNYSPDKPLKEQFLELVLNEIAFSQNENFFELVRVAISHTLFSTDSFRADMRQFFEQETALIRWLKEANKDGKFVGMDAIKANEQIIGLIKGQAFWPQILRFDAPLTNEQCIELAEETVQLIMCRYLAK</sequence>
<dbReference type="FunFam" id="1.10.10.60:FF:000141">
    <property type="entry name" value="TetR family transcriptional regulator"/>
    <property type="match status" value="1"/>
</dbReference>
<dbReference type="PROSITE" id="PS50977">
    <property type="entry name" value="HTH_TETR_2"/>
    <property type="match status" value="1"/>
</dbReference>
<accession>A0A6N8F7K9</accession>
<reference evidence="6 7" key="1">
    <citation type="submission" date="2019-11" db="EMBL/GenBank/DDBJ databases">
        <title>P. haliotis isolates from Z. marina roots.</title>
        <authorList>
            <person name="Cohen M."/>
            <person name="Jospin G."/>
            <person name="Eisen J.A."/>
            <person name="Coil D.A."/>
        </authorList>
    </citation>
    <scope>NUCLEOTIDE SEQUENCE [LARGE SCALE GENOMIC DNA]</scope>
    <source>
        <strain evidence="6 7">UCD-MCMsp1aY</strain>
    </source>
</reference>
<evidence type="ECO:0000313" key="6">
    <source>
        <dbReference type="EMBL" id="MUH72228.1"/>
    </source>
</evidence>
<evidence type="ECO:0000313" key="7">
    <source>
        <dbReference type="Proteomes" id="UP000439994"/>
    </source>
</evidence>
<dbReference type="GO" id="GO:0003700">
    <property type="term" value="F:DNA-binding transcription factor activity"/>
    <property type="evidence" value="ECO:0007669"/>
    <property type="project" value="TreeGrafter"/>
</dbReference>